<comment type="subcellular location">
    <subcellularLocation>
        <location evidence="1">Membrane</location>
        <topology evidence="1">Multi-pass membrane protein</topology>
    </subcellularLocation>
</comment>
<evidence type="ECO:0000256" key="5">
    <source>
        <dbReference type="ARBA" id="ARBA00022989"/>
    </source>
</evidence>
<dbReference type="InterPro" id="IPR004481">
    <property type="entry name" value="K/Na/Ca-exchanger"/>
</dbReference>
<evidence type="ECO:0000256" key="4">
    <source>
        <dbReference type="ARBA" id="ARBA00022692"/>
    </source>
</evidence>
<evidence type="ECO:0000256" key="1">
    <source>
        <dbReference type="ARBA" id="ARBA00004141"/>
    </source>
</evidence>
<keyword evidence="3" id="KW-0813">Transport</keyword>
<dbReference type="PANTHER" id="PTHR10846:SF73">
    <property type="entry name" value="SODIUM_CALCIUM EXCHANGER MEMBRANE REGION DOMAIN-CONTAINING PROTEIN"/>
    <property type="match status" value="1"/>
</dbReference>
<keyword evidence="6 7" id="KW-0472">Membrane</keyword>
<dbReference type="InterPro" id="IPR044880">
    <property type="entry name" value="NCX_ion-bd_dom_sf"/>
</dbReference>
<dbReference type="GO" id="GO:0016020">
    <property type="term" value="C:membrane"/>
    <property type="evidence" value="ECO:0007669"/>
    <property type="project" value="UniProtKB-SubCell"/>
</dbReference>
<evidence type="ECO:0000256" key="6">
    <source>
        <dbReference type="ARBA" id="ARBA00023136"/>
    </source>
</evidence>
<proteinExistence type="inferred from homology"/>
<reference evidence="9 10" key="1">
    <citation type="submission" date="2024-10" db="EMBL/GenBank/DDBJ databases">
        <title>Updated reference genomes for cyclostephanoid diatoms.</title>
        <authorList>
            <person name="Roberts W.R."/>
            <person name="Alverson A.J."/>
        </authorList>
    </citation>
    <scope>NUCLEOTIDE SEQUENCE [LARGE SCALE GENOMIC DNA]</scope>
    <source>
        <strain evidence="9 10">AJA228-03</strain>
    </source>
</reference>
<dbReference type="Pfam" id="PF01699">
    <property type="entry name" value="Na_Ca_ex"/>
    <property type="match status" value="2"/>
</dbReference>
<dbReference type="GO" id="GO:0015297">
    <property type="term" value="F:antiporter activity"/>
    <property type="evidence" value="ECO:0007669"/>
    <property type="project" value="UniProtKB-KW"/>
</dbReference>
<feature type="domain" description="Sodium/calcium exchanger membrane region" evidence="8">
    <location>
        <begin position="29"/>
        <end position="211"/>
    </location>
</feature>
<evidence type="ECO:0000256" key="7">
    <source>
        <dbReference type="SAM" id="Phobius"/>
    </source>
</evidence>
<organism evidence="9 10">
    <name type="scientific">Cyclostephanos tholiformis</name>
    <dbReference type="NCBI Taxonomy" id="382380"/>
    <lineage>
        <taxon>Eukaryota</taxon>
        <taxon>Sar</taxon>
        <taxon>Stramenopiles</taxon>
        <taxon>Ochrophyta</taxon>
        <taxon>Bacillariophyta</taxon>
        <taxon>Coscinodiscophyceae</taxon>
        <taxon>Thalassiosirophycidae</taxon>
        <taxon>Stephanodiscales</taxon>
        <taxon>Stephanodiscaceae</taxon>
        <taxon>Cyclostephanos</taxon>
    </lineage>
</organism>
<name>A0ABD3SC50_9STRA</name>
<dbReference type="PANTHER" id="PTHR10846">
    <property type="entry name" value="SODIUM/POTASSIUM/CALCIUM EXCHANGER"/>
    <property type="match status" value="1"/>
</dbReference>
<evidence type="ECO:0000256" key="3">
    <source>
        <dbReference type="ARBA" id="ARBA00022449"/>
    </source>
</evidence>
<feature type="transmembrane region" description="Helical" evidence="7">
    <location>
        <begin position="193"/>
        <end position="212"/>
    </location>
</feature>
<dbReference type="Gene3D" id="1.20.1420.30">
    <property type="entry name" value="NCX, central ion-binding region"/>
    <property type="match status" value="2"/>
</dbReference>
<keyword evidence="4 7" id="KW-0812">Transmembrane</keyword>
<keyword evidence="10" id="KW-1185">Reference proteome</keyword>
<dbReference type="Proteomes" id="UP001530377">
    <property type="component" value="Unassembled WGS sequence"/>
</dbReference>
<comment type="similarity">
    <text evidence="2">Belongs to the Ca(2+):cation antiporter (CaCA) (TC 2.A.19) family. SLC24A subfamily.</text>
</comment>
<dbReference type="AlphaFoldDB" id="A0ABD3SC50"/>
<feature type="transmembrane region" description="Helical" evidence="7">
    <location>
        <begin position="375"/>
        <end position="397"/>
    </location>
</feature>
<feature type="transmembrane region" description="Helical" evidence="7">
    <location>
        <begin position="513"/>
        <end position="530"/>
    </location>
</feature>
<feature type="domain" description="Sodium/calcium exchanger membrane region" evidence="8">
    <location>
        <begin position="380"/>
        <end position="526"/>
    </location>
</feature>
<protein>
    <recommendedName>
        <fullName evidence="8">Sodium/calcium exchanger membrane region domain-containing protein</fullName>
    </recommendedName>
</protein>
<feature type="transmembrane region" description="Helical" evidence="7">
    <location>
        <begin position="409"/>
        <end position="427"/>
    </location>
</feature>
<keyword evidence="3" id="KW-0050">Antiport</keyword>
<gene>
    <name evidence="9" type="ORF">ACHAXA_000162</name>
</gene>
<evidence type="ECO:0000313" key="10">
    <source>
        <dbReference type="Proteomes" id="UP001530377"/>
    </source>
</evidence>
<accession>A0ABD3SC50</accession>
<dbReference type="InterPro" id="IPR004837">
    <property type="entry name" value="NaCa_Exmemb"/>
</dbReference>
<evidence type="ECO:0000256" key="2">
    <source>
        <dbReference type="ARBA" id="ARBA00005364"/>
    </source>
</evidence>
<feature type="transmembrane region" description="Helical" evidence="7">
    <location>
        <begin position="6"/>
        <end position="25"/>
    </location>
</feature>
<feature type="transmembrane region" description="Helical" evidence="7">
    <location>
        <begin position="486"/>
        <end position="506"/>
    </location>
</feature>
<evidence type="ECO:0000313" key="9">
    <source>
        <dbReference type="EMBL" id="KAL3822094.1"/>
    </source>
</evidence>
<keyword evidence="5 7" id="KW-1133">Transmembrane helix</keyword>
<comment type="caution">
    <text evidence="9">The sequence shown here is derived from an EMBL/GenBank/DDBJ whole genome shotgun (WGS) entry which is preliminary data.</text>
</comment>
<feature type="transmembrane region" description="Helical" evidence="7">
    <location>
        <begin position="448"/>
        <end position="466"/>
    </location>
</feature>
<sequence length="531" mass="57392">MDPSSTSSAASCIVQAIIALTSLWAQGMITESRLVPAIDALAHMHSVPDDVSGATLIAAGASMPELLCTLVSLFVTHSSLGLGTIVGSEVFNLLIISAGSVYASPTQMGGDGSGGGDGNSGRRELRLNRRSVLRDAGFYALSIALLYLALCDGREVYVVDGEIVEADSSSSVVDDDVAARDEVEEKRRVFVQFWKALLLSMWYVFYVAICVFDPTVLVRRLMSSWWWWGGGNGASSCRDGGGGYGGVDKVDNEDDNGRLTPYSLDGASVRRTGDDGNNDKVGFDGVVGMTTERDGKCRDVCDDERDLSYAENDDESDGVGLRYDDMFRLPRDSSRIGLGMWFVLYPLRLIMHRTIPDVGRRRGESFSSSLYHRRACLSTASCLVWLCVCSYVMVTSLENLAESLGMPDAVMGATVSAAGTSYPAYVASRMAASDGMGDRAVSNVFGSNTFNICVGLGMPWMAYIALSMGFGPYTDLEDTGVVESTAVLFGTLLIFVVLLASMDFVLVEWHANFFVGLYVLYLVYTIGDVYW</sequence>
<dbReference type="EMBL" id="JALLPB020000075">
    <property type="protein sequence ID" value="KAL3822094.1"/>
    <property type="molecule type" value="Genomic_DNA"/>
</dbReference>
<evidence type="ECO:0000259" key="8">
    <source>
        <dbReference type="Pfam" id="PF01699"/>
    </source>
</evidence>